<proteinExistence type="predicted"/>
<name>A0A0R2KK56_9LACO</name>
<dbReference type="PANTHER" id="PTHR46112">
    <property type="entry name" value="AMINOPEPTIDASE"/>
    <property type="match status" value="1"/>
</dbReference>
<dbReference type="PATRIC" id="fig|89059.3.peg.68"/>
<evidence type="ECO:0000259" key="4">
    <source>
        <dbReference type="Pfam" id="PF01321"/>
    </source>
</evidence>
<feature type="domain" description="Creatinase N-terminal" evidence="4">
    <location>
        <begin position="8"/>
        <end position="130"/>
    </location>
</feature>
<evidence type="ECO:0000313" key="5">
    <source>
        <dbReference type="EMBL" id="KRN88214.1"/>
    </source>
</evidence>
<evidence type="ECO:0000313" key="6">
    <source>
        <dbReference type="Proteomes" id="UP000051491"/>
    </source>
</evidence>
<dbReference type="CDD" id="cd01092">
    <property type="entry name" value="APP-like"/>
    <property type="match status" value="1"/>
</dbReference>
<reference evidence="5 6" key="1">
    <citation type="journal article" date="2015" name="Genome Announc.">
        <title>Expanding the biotechnology potential of lactobacilli through comparative genomics of 213 strains and associated genera.</title>
        <authorList>
            <person name="Sun Z."/>
            <person name="Harris H.M."/>
            <person name="McCann A."/>
            <person name="Guo C."/>
            <person name="Argimon S."/>
            <person name="Zhang W."/>
            <person name="Yang X."/>
            <person name="Jeffery I.B."/>
            <person name="Cooney J.C."/>
            <person name="Kagawa T.F."/>
            <person name="Liu W."/>
            <person name="Song Y."/>
            <person name="Salvetti E."/>
            <person name="Wrobel A."/>
            <person name="Rasinkangas P."/>
            <person name="Parkhill J."/>
            <person name="Rea M.C."/>
            <person name="O'Sullivan O."/>
            <person name="Ritari J."/>
            <person name="Douillard F.P."/>
            <person name="Paul Ross R."/>
            <person name="Yang R."/>
            <person name="Briner A.E."/>
            <person name="Felis G.E."/>
            <person name="de Vos W.M."/>
            <person name="Barrangou R."/>
            <person name="Klaenhammer T.R."/>
            <person name="Caufield P.W."/>
            <person name="Cui Y."/>
            <person name="Zhang H."/>
            <person name="O'Toole P.W."/>
        </authorList>
    </citation>
    <scope>NUCLEOTIDE SEQUENCE [LARGE SCALE GENOMIC DNA]</scope>
    <source>
        <strain evidence="5 6">DSM 15353</strain>
    </source>
</reference>
<dbReference type="InterPro" id="IPR029149">
    <property type="entry name" value="Creatin/AminoP/Spt16_N"/>
</dbReference>
<dbReference type="InterPro" id="IPR050659">
    <property type="entry name" value="Peptidase_M24B"/>
</dbReference>
<dbReference type="STRING" id="89059.LAC1533_1308"/>
<dbReference type="GO" id="GO:0008235">
    <property type="term" value="F:metalloexopeptidase activity"/>
    <property type="evidence" value="ECO:0007669"/>
    <property type="project" value="UniProtKB-ARBA"/>
</dbReference>
<keyword evidence="1" id="KW-0479">Metal-binding</keyword>
<keyword evidence="2" id="KW-0378">Hydrolase</keyword>
<dbReference type="Proteomes" id="UP000051491">
    <property type="component" value="Unassembled WGS sequence"/>
</dbReference>
<protein>
    <submittedName>
        <fullName evidence="5">Xaa-Pro dipeptidase</fullName>
    </submittedName>
</protein>
<dbReference type="AlphaFoldDB" id="A0A0R2KK56"/>
<dbReference type="SUPFAM" id="SSF53092">
    <property type="entry name" value="Creatinase/prolidase N-terminal domain"/>
    <property type="match status" value="1"/>
</dbReference>
<comment type="caution">
    <text evidence="5">The sequence shown here is derived from an EMBL/GenBank/DDBJ whole genome shotgun (WGS) entry which is preliminary data.</text>
</comment>
<evidence type="ECO:0000256" key="1">
    <source>
        <dbReference type="ARBA" id="ARBA00022723"/>
    </source>
</evidence>
<gene>
    <name evidence="5" type="ORF">IV43_GL000066</name>
</gene>
<dbReference type="SUPFAM" id="SSF55920">
    <property type="entry name" value="Creatinase/aminopeptidase"/>
    <property type="match status" value="1"/>
</dbReference>
<sequence length="356" mass="39281">MMVMASSRVKKLQDKFSGLKIDGFLVTDPLNIYYLSGFTGDAGVLLITEKDKYLITDSRFEEQIKTENPDWGSVITRNYLKNACEIAAKDHLAAIGFENTIDYASYDFLDETALCDIVPFDGLVEQLRSIKDEQEIALIKKSCALADDGFRFVVEQLQAGQTELDIANDLDHYMKKHGASAQSFETIVASGEHTTWPHGTATSRQIMTGDLITLDYGYFVDGYTSDVTRTFSLGEQNEQVKEIYQLVLEAQQATIEAISAGVSGAHLDEVGRSLIEKAGYGKYFNHGMGHGIGLDIHELPNVGQRFADIMQPGQIITIEPGVYVPGVGGVRIEDDVLVTESGYDVLTHSDKNLLEL</sequence>
<dbReference type="PRINTS" id="PR00599">
    <property type="entry name" value="MAPEPTIDASE"/>
</dbReference>
<dbReference type="InterPro" id="IPR001131">
    <property type="entry name" value="Peptidase_M24B_aminopep-P_CS"/>
</dbReference>
<accession>A0A0R2KK56</accession>
<dbReference type="InterPro" id="IPR000587">
    <property type="entry name" value="Creatinase_N"/>
</dbReference>
<dbReference type="InterPro" id="IPR036005">
    <property type="entry name" value="Creatinase/aminopeptidase-like"/>
</dbReference>
<dbReference type="Gene3D" id="3.90.230.10">
    <property type="entry name" value="Creatinase/methionine aminopeptidase superfamily"/>
    <property type="match status" value="1"/>
</dbReference>
<evidence type="ECO:0000256" key="2">
    <source>
        <dbReference type="ARBA" id="ARBA00022801"/>
    </source>
</evidence>
<organism evidence="5 6">
    <name type="scientific">Ligilactobacillus acidipiscis</name>
    <dbReference type="NCBI Taxonomy" id="89059"/>
    <lineage>
        <taxon>Bacteria</taxon>
        <taxon>Bacillati</taxon>
        <taxon>Bacillota</taxon>
        <taxon>Bacilli</taxon>
        <taxon>Lactobacillales</taxon>
        <taxon>Lactobacillaceae</taxon>
        <taxon>Ligilactobacillus</taxon>
    </lineage>
</organism>
<dbReference type="Gene3D" id="3.40.350.10">
    <property type="entry name" value="Creatinase/prolidase N-terminal domain"/>
    <property type="match status" value="1"/>
</dbReference>
<dbReference type="GO" id="GO:0046872">
    <property type="term" value="F:metal ion binding"/>
    <property type="evidence" value="ECO:0007669"/>
    <property type="project" value="UniProtKB-KW"/>
</dbReference>
<feature type="domain" description="Peptidase M24" evidence="3">
    <location>
        <begin position="138"/>
        <end position="340"/>
    </location>
</feature>
<evidence type="ECO:0000259" key="3">
    <source>
        <dbReference type="Pfam" id="PF00557"/>
    </source>
</evidence>
<dbReference type="GO" id="GO:0004177">
    <property type="term" value="F:aminopeptidase activity"/>
    <property type="evidence" value="ECO:0007669"/>
    <property type="project" value="UniProtKB-ARBA"/>
</dbReference>
<dbReference type="Pfam" id="PF01321">
    <property type="entry name" value="Creatinase_N"/>
    <property type="match status" value="1"/>
</dbReference>
<dbReference type="PROSITE" id="PS00491">
    <property type="entry name" value="PROLINE_PEPTIDASE"/>
    <property type="match status" value="1"/>
</dbReference>
<dbReference type="Pfam" id="PF00557">
    <property type="entry name" value="Peptidase_M24"/>
    <property type="match status" value="1"/>
</dbReference>
<dbReference type="PANTHER" id="PTHR46112:SF3">
    <property type="entry name" value="AMINOPEPTIDASE YPDF"/>
    <property type="match status" value="1"/>
</dbReference>
<dbReference type="InterPro" id="IPR000994">
    <property type="entry name" value="Pept_M24"/>
</dbReference>
<dbReference type="EMBL" id="JQBK01000001">
    <property type="protein sequence ID" value="KRN88214.1"/>
    <property type="molecule type" value="Genomic_DNA"/>
</dbReference>
<dbReference type="InterPro" id="IPR001714">
    <property type="entry name" value="Pept_M24_MAP"/>
</dbReference>